<keyword evidence="1" id="KW-0808">Transferase</keyword>
<dbReference type="InterPro" id="IPR043502">
    <property type="entry name" value="DNA/RNA_pol_sf"/>
</dbReference>
<organism evidence="1">
    <name type="scientific">Tanacetum cinerariifolium</name>
    <name type="common">Dalmatian daisy</name>
    <name type="synonym">Chrysanthemum cinerariifolium</name>
    <dbReference type="NCBI Taxonomy" id="118510"/>
    <lineage>
        <taxon>Eukaryota</taxon>
        <taxon>Viridiplantae</taxon>
        <taxon>Streptophyta</taxon>
        <taxon>Embryophyta</taxon>
        <taxon>Tracheophyta</taxon>
        <taxon>Spermatophyta</taxon>
        <taxon>Magnoliopsida</taxon>
        <taxon>eudicotyledons</taxon>
        <taxon>Gunneridae</taxon>
        <taxon>Pentapetalae</taxon>
        <taxon>asterids</taxon>
        <taxon>campanulids</taxon>
        <taxon>Asterales</taxon>
        <taxon>Asteraceae</taxon>
        <taxon>Asteroideae</taxon>
        <taxon>Anthemideae</taxon>
        <taxon>Anthemidinae</taxon>
        <taxon>Tanacetum</taxon>
    </lineage>
</organism>
<comment type="caution">
    <text evidence="1">The sequence shown here is derived from an EMBL/GenBank/DDBJ whole genome shotgun (WGS) entry which is preliminary data.</text>
</comment>
<dbReference type="GO" id="GO:0003964">
    <property type="term" value="F:RNA-directed DNA polymerase activity"/>
    <property type="evidence" value="ECO:0007669"/>
    <property type="project" value="UniProtKB-KW"/>
</dbReference>
<keyword evidence="1" id="KW-0695">RNA-directed DNA polymerase</keyword>
<dbReference type="PANTHER" id="PTHR33067">
    <property type="entry name" value="RNA-DIRECTED DNA POLYMERASE-RELATED"/>
    <property type="match status" value="1"/>
</dbReference>
<dbReference type="Gene3D" id="2.40.70.10">
    <property type="entry name" value="Acid Proteases"/>
    <property type="match status" value="1"/>
</dbReference>
<dbReference type="Gene3D" id="3.10.10.10">
    <property type="entry name" value="HIV Type 1 Reverse Transcriptase, subunit A, domain 1"/>
    <property type="match status" value="1"/>
</dbReference>
<evidence type="ECO:0000313" key="1">
    <source>
        <dbReference type="EMBL" id="GEX90293.1"/>
    </source>
</evidence>
<name>A0A699HD41_TANCI</name>
<dbReference type="SUPFAM" id="SSF56672">
    <property type="entry name" value="DNA/RNA polymerases"/>
    <property type="match status" value="1"/>
</dbReference>
<proteinExistence type="predicted"/>
<gene>
    <name evidence="1" type="ORF">Tci_362268</name>
</gene>
<keyword evidence="1" id="KW-0548">Nucleotidyltransferase</keyword>
<dbReference type="EMBL" id="BKCJ010137852">
    <property type="protein sequence ID" value="GEX90293.1"/>
    <property type="molecule type" value="Genomic_DNA"/>
</dbReference>
<dbReference type="AlphaFoldDB" id="A0A699HD41"/>
<dbReference type="CDD" id="cd00303">
    <property type="entry name" value="retropepsin_like"/>
    <property type="match status" value="1"/>
</dbReference>
<sequence>MLPMTQIDTFYNGLTLGHCDTINAAADGTFMKRRPEECYDLIKNKAAHHNDWDTSAQRNESSSSITSSFDPAIIALKAEMAEINRNLMKVLQINQQVKVVTPRCETYGGPHSYNDCPTTIGQTQNVYATGAYNLSVEAPVSALKPNPKPSIPYPSRLNDQNLHDKANNQMEKFFQIFHDLNFNISFTDALILMPKFASTIKSLLTNKEKLFELARTPLNDHRSTVLKNLIEKLGDAGKFLIPCDFLGMDECLALIDLGICVNLMPLSIWNKLSLPDLSPTCMTLELADRSISRPVGVAEDVSIKVDWRALINVYEGELTLRVGNKAVTFNLDQTSRYSANYDAESINQIDVINVACEEYSQEVLGFSMSGNPTPSTEPIVSTFSPTRTPFEDSDFLLEETDAFLAIKDEPISLEIDYSYYDLEGDILLLEEYLNDDPSSTPFPPQELKVIKPKNEKSSIDEPFVVELKDLPPHLEYEFLEGDDKLPVIIANDLKYEEKTDLIKVLKSHMQALAWQLSNIKGINLEFYTHKILMEDDFKLEVKHQRRVNLKIHEVTKKEVFKLLDAGLIYPILDSPWVSPVHCVPKKGGFTVVENEENELIPTRLVTG</sequence>
<accession>A0A699HD41</accession>
<dbReference type="InterPro" id="IPR021109">
    <property type="entry name" value="Peptidase_aspartic_dom_sf"/>
</dbReference>
<reference evidence="1" key="1">
    <citation type="journal article" date="2019" name="Sci. Rep.">
        <title>Draft genome of Tanacetum cinerariifolium, the natural source of mosquito coil.</title>
        <authorList>
            <person name="Yamashiro T."/>
            <person name="Shiraishi A."/>
            <person name="Satake H."/>
            <person name="Nakayama K."/>
        </authorList>
    </citation>
    <scope>NUCLEOTIDE SEQUENCE</scope>
</reference>
<protein>
    <submittedName>
        <fullName evidence="1">Reverse transcriptase domain-containing protein</fullName>
    </submittedName>
</protein>
<dbReference type="PANTHER" id="PTHR33067:SF9">
    <property type="entry name" value="RNA-DIRECTED DNA POLYMERASE"/>
    <property type="match status" value="1"/>
</dbReference>